<proteinExistence type="predicted"/>
<dbReference type="Proteomes" id="UP000000731">
    <property type="component" value="Segment"/>
</dbReference>
<name>Q856A3_9CAUD</name>
<gene>
    <name evidence="1" type="primary">69</name>
    <name evidence="1" type="ORF">PBI_BARNYARD_69</name>
</gene>
<reference evidence="1 2" key="1">
    <citation type="journal article" date="2003" name="Cell">
        <title>Origins of highly mosaic mycobacteriophage genomes.</title>
        <authorList>
            <person name="Pedulla M.L."/>
            <person name="Ford M.E."/>
            <person name="Houtz J.M."/>
            <person name="Karthikeyan T."/>
            <person name="Wadsworth C."/>
            <person name="Lewis J.A."/>
            <person name="Jacobs-Sera D."/>
            <person name="Falbo J."/>
            <person name="Gross J."/>
            <person name="Pannunzio N.R."/>
            <person name="Brucker W."/>
            <person name="Kumar V."/>
            <person name="Kandasamy J."/>
            <person name="Keenan L."/>
            <person name="Bardarov S."/>
            <person name="Kriakov J."/>
            <person name="Lawrence J.G."/>
            <person name="Jacobs W.R. Jr."/>
            <person name="Hendrix R.W."/>
            <person name="Hatfull G.F."/>
        </authorList>
    </citation>
    <scope>NUCLEOTIDE SEQUENCE</scope>
</reference>
<evidence type="ECO:0000313" key="2">
    <source>
        <dbReference type="Proteomes" id="UP000000731"/>
    </source>
</evidence>
<dbReference type="EMBL" id="AY129339">
    <property type="protein sequence ID" value="AAN02123.1"/>
    <property type="molecule type" value="Genomic_DNA"/>
</dbReference>
<accession>Q856A3</accession>
<protein>
    <submittedName>
        <fullName evidence="1">Uncharacterized protein</fullName>
    </submittedName>
</protein>
<organism evidence="1 2">
    <name type="scientific">Mycobacterium phage Barnyard</name>
    <dbReference type="NCBI Taxonomy" id="205880"/>
    <lineage>
        <taxon>Viruses</taxon>
        <taxon>Duplodnaviria</taxon>
        <taxon>Heunggongvirae</taxon>
        <taxon>Uroviricota</taxon>
        <taxon>Caudoviricetes</taxon>
        <taxon>Barnyardvirus</taxon>
        <taxon>Barnyardvirus barnyard</taxon>
    </lineage>
</organism>
<sequence length="65" mass="7812">MESREEPTDVEVKRVENVPDSFCDRVQQGEEFSCIRLWQGQLHRYCDGCIEYAKQKVIEKYQQKQ</sequence>
<dbReference type="KEGG" id="vg:1260276"/>
<keyword evidence="2" id="KW-1185">Reference proteome</keyword>
<evidence type="ECO:0000313" key="1">
    <source>
        <dbReference type="EMBL" id="AAN02123.1"/>
    </source>
</evidence>
<dbReference type="RefSeq" id="NP_818607.1">
    <property type="nucleotide sequence ID" value="NC_004689.1"/>
</dbReference>